<evidence type="ECO:0000313" key="2">
    <source>
        <dbReference type="Proteomes" id="UP000002009"/>
    </source>
</evidence>
<name>C1FJ87_MICCC</name>
<organism evidence="1 2">
    <name type="scientific">Micromonas commoda (strain RCC299 / NOUM17 / CCMP2709)</name>
    <name type="common">Picoplanktonic green alga</name>
    <dbReference type="NCBI Taxonomy" id="296587"/>
    <lineage>
        <taxon>Eukaryota</taxon>
        <taxon>Viridiplantae</taxon>
        <taxon>Chlorophyta</taxon>
        <taxon>Mamiellophyceae</taxon>
        <taxon>Mamiellales</taxon>
        <taxon>Mamiellaceae</taxon>
        <taxon>Micromonas</taxon>
    </lineage>
</organism>
<dbReference type="AlphaFoldDB" id="C1FJ87"/>
<dbReference type="InParanoid" id="C1FJ87"/>
<keyword evidence="2" id="KW-1185">Reference proteome</keyword>
<gene>
    <name evidence="1" type="ORF">MICPUN_63078</name>
</gene>
<dbReference type="KEGG" id="mis:MICPUN_63078"/>
<evidence type="ECO:0000313" key="1">
    <source>
        <dbReference type="EMBL" id="ACO70548.1"/>
    </source>
</evidence>
<dbReference type="EMBL" id="CP001577">
    <property type="protein sequence ID" value="ACO70548.1"/>
    <property type="molecule type" value="Genomic_DNA"/>
</dbReference>
<sequence length="132" mass="13944">MNNLDKIVIGFNAPYAVMNTLAPKQAWEPIMPGLFDGGKTGDGAEKLCRFCGVISAASTAATYVVAKSGNDELKKQMRVINGATMIGSAACLSQFDEDKDFNNSSFAKPFKYGNMALQIGIGAALLKDGLGK</sequence>
<accession>C1FJ87</accession>
<dbReference type="GeneID" id="8248175"/>
<reference evidence="1 2" key="1">
    <citation type="journal article" date="2009" name="Science">
        <title>Green evolution and dynamic adaptations revealed by genomes of the marine picoeukaryotes Micromonas.</title>
        <authorList>
            <person name="Worden A.Z."/>
            <person name="Lee J.H."/>
            <person name="Mock T."/>
            <person name="Rouze P."/>
            <person name="Simmons M.P."/>
            <person name="Aerts A.L."/>
            <person name="Allen A.E."/>
            <person name="Cuvelier M.L."/>
            <person name="Derelle E."/>
            <person name="Everett M.V."/>
            <person name="Foulon E."/>
            <person name="Grimwood J."/>
            <person name="Gundlach H."/>
            <person name="Henrissat B."/>
            <person name="Napoli C."/>
            <person name="McDonald S.M."/>
            <person name="Parker M.S."/>
            <person name="Rombauts S."/>
            <person name="Salamov A."/>
            <person name="Von Dassow P."/>
            <person name="Badger J.H."/>
            <person name="Coutinho P.M."/>
            <person name="Demir E."/>
            <person name="Dubchak I."/>
            <person name="Gentemann C."/>
            <person name="Eikrem W."/>
            <person name="Gready J.E."/>
            <person name="John U."/>
            <person name="Lanier W."/>
            <person name="Lindquist E.A."/>
            <person name="Lucas S."/>
            <person name="Mayer K.F."/>
            <person name="Moreau H."/>
            <person name="Not F."/>
            <person name="Otillar R."/>
            <person name="Panaud O."/>
            <person name="Pangilinan J."/>
            <person name="Paulsen I."/>
            <person name="Piegu B."/>
            <person name="Poliakov A."/>
            <person name="Robbens S."/>
            <person name="Schmutz J."/>
            <person name="Toulza E."/>
            <person name="Wyss T."/>
            <person name="Zelensky A."/>
            <person name="Zhou K."/>
            <person name="Armbrust E.V."/>
            <person name="Bhattacharya D."/>
            <person name="Goodenough U.W."/>
            <person name="Van de Peer Y."/>
            <person name="Grigoriev I.V."/>
        </authorList>
    </citation>
    <scope>NUCLEOTIDE SEQUENCE [LARGE SCALE GENOMIC DNA]</scope>
    <source>
        <strain evidence="2">RCC299 / NOUM17</strain>
    </source>
</reference>
<proteinExistence type="predicted"/>
<dbReference type="Proteomes" id="UP000002009">
    <property type="component" value="Chromosome 12"/>
</dbReference>
<dbReference type="RefSeq" id="XP_002509290.1">
    <property type="nucleotide sequence ID" value="XM_002509244.1"/>
</dbReference>
<protein>
    <submittedName>
        <fullName evidence="1">Uncharacterized protein</fullName>
    </submittedName>
</protein>